<reference evidence="2 3" key="1">
    <citation type="submission" date="2024-11" db="EMBL/GenBank/DDBJ databases">
        <title>Chromosome-level genome assembly of the freshwater bivalve Anodonta woodiana.</title>
        <authorList>
            <person name="Chen X."/>
        </authorList>
    </citation>
    <scope>NUCLEOTIDE SEQUENCE [LARGE SCALE GENOMIC DNA]</scope>
    <source>
        <strain evidence="2">MN2024</strain>
        <tissue evidence="2">Gills</tissue>
    </source>
</reference>
<evidence type="ECO:0000256" key="1">
    <source>
        <dbReference type="SAM" id="Coils"/>
    </source>
</evidence>
<sequence>MTMVMTRSLKLKLLKSKPKIVKPPQSTKDDKNIIKIANLTERNKTLRRQLNESINNNSTITDTVNQLQQRNSIIDRELVDLREQLKDVTQSRDQTRKALNELREKLTLEQKSHSALKLEYDNLTRNYKSDIEKLDNINVNQPVSEKQHRKKKNHAKNLLDELDKQRGEEVLEDMRLNELWNQSMQKLGR</sequence>
<dbReference type="EMBL" id="JBJQND010000009">
    <property type="protein sequence ID" value="KAL3865472.1"/>
    <property type="molecule type" value="Genomic_DNA"/>
</dbReference>
<keyword evidence="3" id="KW-1185">Reference proteome</keyword>
<comment type="caution">
    <text evidence="2">The sequence shown here is derived from an EMBL/GenBank/DDBJ whole genome shotgun (WGS) entry which is preliminary data.</text>
</comment>
<feature type="coiled-coil region" evidence="1">
    <location>
        <begin position="36"/>
        <end position="119"/>
    </location>
</feature>
<protein>
    <submittedName>
        <fullName evidence="2">Uncharacterized protein</fullName>
    </submittedName>
</protein>
<keyword evidence="1" id="KW-0175">Coiled coil</keyword>
<organism evidence="2 3">
    <name type="scientific">Sinanodonta woodiana</name>
    <name type="common">Chinese pond mussel</name>
    <name type="synonym">Anodonta woodiana</name>
    <dbReference type="NCBI Taxonomy" id="1069815"/>
    <lineage>
        <taxon>Eukaryota</taxon>
        <taxon>Metazoa</taxon>
        <taxon>Spiralia</taxon>
        <taxon>Lophotrochozoa</taxon>
        <taxon>Mollusca</taxon>
        <taxon>Bivalvia</taxon>
        <taxon>Autobranchia</taxon>
        <taxon>Heteroconchia</taxon>
        <taxon>Palaeoheterodonta</taxon>
        <taxon>Unionida</taxon>
        <taxon>Unionoidea</taxon>
        <taxon>Unionidae</taxon>
        <taxon>Unioninae</taxon>
        <taxon>Sinanodonta</taxon>
    </lineage>
</organism>
<evidence type="ECO:0000313" key="2">
    <source>
        <dbReference type="EMBL" id="KAL3865472.1"/>
    </source>
</evidence>
<dbReference type="Proteomes" id="UP001634394">
    <property type="component" value="Unassembled WGS sequence"/>
</dbReference>
<evidence type="ECO:0000313" key="3">
    <source>
        <dbReference type="Proteomes" id="UP001634394"/>
    </source>
</evidence>
<dbReference type="AlphaFoldDB" id="A0ABD3VV42"/>
<accession>A0ABD3VV42</accession>
<name>A0ABD3VV42_SINWO</name>
<gene>
    <name evidence="2" type="ORF">ACJMK2_042859</name>
</gene>
<proteinExistence type="predicted"/>